<comment type="cofactor">
    <cofactor evidence="1">
        <name>FAD</name>
        <dbReference type="ChEBI" id="CHEBI:57692"/>
    </cofactor>
</comment>
<dbReference type="NCBIfam" id="TIGR00275">
    <property type="entry name" value="aminoacetone oxidase family FAD-binding enzyme"/>
    <property type="match status" value="1"/>
</dbReference>
<feature type="signal peptide" evidence="4">
    <location>
        <begin position="1"/>
        <end position="19"/>
    </location>
</feature>
<evidence type="ECO:0000259" key="5">
    <source>
        <dbReference type="Pfam" id="PF03486"/>
    </source>
</evidence>
<evidence type="ECO:0000256" key="4">
    <source>
        <dbReference type="SAM" id="SignalP"/>
    </source>
</evidence>
<comment type="caution">
    <text evidence="7">The sequence shown here is derived from an EMBL/GenBank/DDBJ whole genome shotgun (WGS) entry which is preliminary data.</text>
</comment>
<evidence type="ECO:0000259" key="6">
    <source>
        <dbReference type="Pfam" id="PF22780"/>
    </source>
</evidence>
<dbReference type="InterPro" id="IPR036188">
    <property type="entry name" value="FAD/NAD-bd_sf"/>
</dbReference>
<accession>A0A2H0XYW1</accession>
<name>A0A2H0XYW1_UNCSA</name>
<protein>
    <submittedName>
        <fullName evidence="7">Aminoacetone oxidase family FAD-binding enzyme</fullName>
    </submittedName>
</protein>
<feature type="domain" description="RsdA/BaiN/AoA(So)-like insert" evidence="6">
    <location>
        <begin position="194"/>
        <end position="355"/>
    </location>
</feature>
<dbReference type="Gene3D" id="3.50.50.60">
    <property type="entry name" value="FAD/NAD(P)-binding domain"/>
    <property type="match status" value="1"/>
</dbReference>
<evidence type="ECO:0000256" key="2">
    <source>
        <dbReference type="ARBA" id="ARBA00022630"/>
    </source>
</evidence>
<evidence type="ECO:0000256" key="3">
    <source>
        <dbReference type="ARBA" id="ARBA00022827"/>
    </source>
</evidence>
<keyword evidence="2" id="KW-0285">Flavoprotein</keyword>
<dbReference type="Pfam" id="PF22780">
    <property type="entry name" value="HI0933_like_1st"/>
    <property type="match status" value="1"/>
</dbReference>
<dbReference type="AlphaFoldDB" id="A0A2H0XYW1"/>
<dbReference type="SUPFAM" id="SSF160996">
    <property type="entry name" value="HI0933 insert domain-like"/>
    <property type="match status" value="1"/>
</dbReference>
<dbReference type="Proteomes" id="UP000231343">
    <property type="component" value="Unassembled WGS sequence"/>
</dbReference>
<keyword evidence="3" id="KW-0274">FAD</keyword>
<evidence type="ECO:0000313" key="8">
    <source>
        <dbReference type="Proteomes" id="UP000231343"/>
    </source>
</evidence>
<dbReference type="EMBL" id="PEYM01000059">
    <property type="protein sequence ID" value="PIS30244.1"/>
    <property type="molecule type" value="Genomic_DNA"/>
</dbReference>
<reference evidence="7 8" key="1">
    <citation type="submission" date="2017-09" db="EMBL/GenBank/DDBJ databases">
        <title>Depth-based differentiation of microbial function through sediment-hosted aquifers and enrichment of novel symbionts in the deep terrestrial subsurface.</title>
        <authorList>
            <person name="Probst A.J."/>
            <person name="Ladd B."/>
            <person name="Jarett J.K."/>
            <person name="Geller-Mcgrath D.E."/>
            <person name="Sieber C.M."/>
            <person name="Emerson J.B."/>
            <person name="Anantharaman K."/>
            <person name="Thomas B.C."/>
            <person name="Malmstrom R."/>
            <person name="Stieglmeier M."/>
            <person name="Klingl A."/>
            <person name="Woyke T."/>
            <person name="Ryan C.M."/>
            <person name="Banfield J.F."/>
        </authorList>
    </citation>
    <scope>NUCLEOTIDE SEQUENCE [LARGE SCALE GENOMIC DNA]</scope>
    <source>
        <strain evidence="7">CG08_land_8_20_14_0_20_45_16</strain>
    </source>
</reference>
<organism evidence="7 8">
    <name type="scientific">Candidatus Saganbacteria bacterium CG08_land_8_20_14_0_20_45_16</name>
    <dbReference type="NCBI Taxonomy" id="2014293"/>
    <lineage>
        <taxon>Bacteria</taxon>
        <taxon>Bacillati</taxon>
        <taxon>Saganbacteria</taxon>
    </lineage>
</organism>
<dbReference type="Gene3D" id="2.40.30.10">
    <property type="entry name" value="Translation factors"/>
    <property type="match status" value="1"/>
</dbReference>
<dbReference type="PANTHER" id="PTHR42887:SF2">
    <property type="entry name" value="OS12G0638800 PROTEIN"/>
    <property type="match status" value="1"/>
</dbReference>
<evidence type="ECO:0000313" key="7">
    <source>
        <dbReference type="EMBL" id="PIS30244.1"/>
    </source>
</evidence>
<dbReference type="InterPro" id="IPR023166">
    <property type="entry name" value="BaiN-like_dom_sf"/>
</dbReference>
<dbReference type="PRINTS" id="PR00411">
    <property type="entry name" value="PNDRDTASEI"/>
</dbReference>
<proteinExistence type="predicted"/>
<dbReference type="Pfam" id="PF03486">
    <property type="entry name" value="HI0933_like"/>
    <property type="match status" value="1"/>
</dbReference>
<dbReference type="PRINTS" id="PR00368">
    <property type="entry name" value="FADPNR"/>
</dbReference>
<gene>
    <name evidence="7" type="ORF">COT42_03455</name>
</gene>
<sequence>MANKYKVAVIGAGPAGLMAAGLAAEAGASVVLLEKNDQPGLKLLLTGKGRCNITVAEENLADFIAAFGQSGKFLYSALHQFNLEDTIGFFENLGVPTKVERGKRVFPVSDQAADVLAALLSFVKKQPVELIQGGQAQKIIKSKNRITKLFTTKGEILADKYILATGGLSYSATGSTGDGLIWANELGHTVIEPKPALTPIKCRETWIKETKGLSLRNTLISVYQNNKKQAERFGEALFTDDGMSGPIILDLAKKIGQLLATGEVELRLDLKPTLDYPQLDDRLQRDFKKYSNSMFKNSLDDLLPQSLVPVFIKLSGLDPTKAVNSVTKEERKRLLHLFKELKVHATGLEGFNKAVITSGGVSLKEIEPKTMRSKLINNLYFAGEILDLDGPTGGYNLQVCWSTGYVAGKSAAL</sequence>
<dbReference type="InterPro" id="IPR057661">
    <property type="entry name" value="RsdA/BaiN/AoA(So)_Rossmann"/>
</dbReference>
<dbReference type="InterPro" id="IPR004792">
    <property type="entry name" value="BaiN-like"/>
</dbReference>
<dbReference type="InterPro" id="IPR055178">
    <property type="entry name" value="RsdA/BaiN/AoA(So)-like_dom"/>
</dbReference>
<dbReference type="PANTHER" id="PTHR42887">
    <property type="entry name" value="OS12G0638800 PROTEIN"/>
    <property type="match status" value="1"/>
</dbReference>
<feature type="chain" id="PRO_5013695293" evidence="4">
    <location>
        <begin position="20"/>
        <end position="413"/>
    </location>
</feature>
<dbReference type="SUPFAM" id="SSF51905">
    <property type="entry name" value="FAD/NAD(P)-binding domain"/>
    <property type="match status" value="1"/>
</dbReference>
<evidence type="ECO:0000256" key="1">
    <source>
        <dbReference type="ARBA" id="ARBA00001974"/>
    </source>
</evidence>
<feature type="domain" description="RsdA/BaiN/AoA(So)-like Rossmann fold-like" evidence="5">
    <location>
        <begin position="6"/>
        <end position="409"/>
    </location>
</feature>
<keyword evidence="4" id="KW-0732">Signal</keyword>
<dbReference type="Gene3D" id="1.10.8.260">
    <property type="entry name" value="HI0933 insert domain-like"/>
    <property type="match status" value="1"/>
</dbReference>